<feature type="region of interest" description="Disordered" evidence="1">
    <location>
        <begin position="380"/>
        <end position="402"/>
    </location>
</feature>
<feature type="domain" description="PH" evidence="2">
    <location>
        <begin position="20"/>
        <end position="135"/>
    </location>
</feature>
<evidence type="ECO:0000313" key="4">
    <source>
        <dbReference type="RefSeq" id="XP_020843747.1"/>
    </source>
</evidence>
<dbReference type="PROSITE" id="PS50003">
    <property type="entry name" value="PH_DOMAIN"/>
    <property type="match status" value="1"/>
</dbReference>
<dbReference type="PANTHER" id="PTHR47014:SF1">
    <property type="entry name" value="PLECKSTRIN HOMOLOGY DOMAIN-CONTAINING FAMILY S MEMBER 1"/>
    <property type="match status" value="1"/>
</dbReference>
<name>A0A6P5KE07_PHACI</name>
<keyword evidence="3" id="KW-1185">Reference proteome</keyword>
<evidence type="ECO:0000256" key="1">
    <source>
        <dbReference type="SAM" id="MobiDB-lite"/>
    </source>
</evidence>
<gene>
    <name evidence="4 5" type="primary">PLEKHS1</name>
</gene>
<feature type="compositionally biased region" description="Polar residues" evidence="1">
    <location>
        <begin position="258"/>
        <end position="270"/>
    </location>
</feature>
<dbReference type="Gene3D" id="2.30.29.30">
    <property type="entry name" value="Pleckstrin-homology domain (PH domain)/Phosphotyrosine-binding domain (PTB)"/>
    <property type="match status" value="1"/>
</dbReference>
<accession>A0A6P5KE07</accession>
<dbReference type="InterPro" id="IPR011993">
    <property type="entry name" value="PH-like_dom_sf"/>
</dbReference>
<dbReference type="RefSeq" id="XP_020843748.1">
    <property type="nucleotide sequence ID" value="XM_020988089.1"/>
</dbReference>
<evidence type="ECO:0000313" key="3">
    <source>
        <dbReference type="Proteomes" id="UP000515140"/>
    </source>
</evidence>
<evidence type="ECO:0000313" key="5">
    <source>
        <dbReference type="RefSeq" id="XP_020843748.1"/>
    </source>
</evidence>
<dbReference type="PANTHER" id="PTHR47014">
    <property type="entry name" value="PLECKSTRIN HOMOLOGY DOMAIN-CONTAINING FAMILY S MEMBER 1"/>
    <property type="match status" value="1"/>
</dbReference>
<dbReference type="InterPro" id="IPR001849">
    <property type="entry name" value="PH_domain"/>
</dbReference>
<sequence>MASKPQVYSGKQMPFYYENEVCRQAYFIKSPPPQLFSSQTSWKSRYFILSKNEENCYSLHYFKDHHCRGSIEVDQISNIEVGISNHEKMALVQKMFKCLPDEVMSIITPKRAYFLIGKDWRTIEDWVSFISSSCLNLKVTHQNNPNLVNQNARNEANVVQPLDSKGNQNIYQIIPGICDDVQEIHFSEEKRPASYSGHSSGSPASPEGKTCSSLPRNSLPDMKTFALIRSHAVKLKTLNYFPKSQRKHDFLLNQHQIEGNSSRPNQSPPTSDLAPENQQETEEENYYLSPRSVLAQLDTLIASNEGKEFAESEEPDQVSKPTDDLYMSMKSCRTSCTWSCQLKTVRVCFKLLCFSFDEEKFQQPSNSTDEAQAFPENQAEGLNPQGQELCHSSSSEGPKTKNQKMGLVSLSIVQLSRIINNIPAGSPLEEVDVFLSKNDISKYLTLTQAIGHICVAQWEGPSHLGCIFHHGDRLSAVNDLKPHTLEEVGLFLDRSLRKEVKLTICRIPDSDKFHTVACACS</sequence>
<feature type="region of interest" description="Disordered" evidence="1">
    <location>
        <begin position="190"/>
        <end position="216"/>
    </location>
</feature>
<dbReference type="Proteomes" id="UP000515140">
    <property type="component" value="Unplaced"/>
</dbReference>
<dbReference type="CTD" id="79949"/>
<dbReference type="KEGG" id="pcw:110209524"/>
<dbReference type="RefSeq" id="XP_020843747.1">
    <property type="nucleotide sequence ID" value="XM_020988088.1"/>
</dbReference>
<feature type="region of interest" description="Disordered" evidence="1">
    <location>
        <begin position="258"/>
        <end position="288"/>
    </location>
</feature>
<organism evidence="3 5">
    <name type="scientific">Phascolarctos cinereus</name>
    <name type="common">Koala</name>
    <dbReference type="NCBI Taxonomy" id="38626"/>
    <lineage>
        <taxon>Eukaryota</taxon>
        <taxon>Metazoa</taxon>
        <taxon>Chordata</taxon>
        <taxon>Craniata</taxon>
        <taxon>Vertebrata</taxon>
        <taxon>Euteleostomi</taxon>
        <taxon>Mammalia</taxon>
        <taxon>Metatheria</taxon>
        <taxon>Diprotodontia</taxon>
        <taxon>Phascolarctidae</taxon>
        <taxon>Phascolarctos</taxon>
    </lineage>
</organism>
<feature type="compositionally biased region" description="Low complexity" evidence="1">
    <location>
        <begin position="193"/>
        <end position="206"/>
    </location>
</feature>
<dbReference type="AlphaFoldDB" id="A0A6P5KE07"/>
<protein>
    <submittedName>
        <fullName evidence="4 5">Pleckstrin homology domain-containing family S member 1 isoform X1</fullName>
    </submittedName>
</protein>
<reference evidence="4 5" key="1">
    <citation type="submission" date="2025-04" db="UniProtKB">
        <authorList>
            <consortium name="RefSeq"/>
        </authorList>
    </citation>
    <scope>IDENTIFICATION</scope>
    <source>
        <tissue evidence="4 5">Spleen</tissue>
    </source>
</reference>
<feature type="compositionally biased region" description="Polar residues" evidence="1">
    <location>
        <begin position="384"/>
        <end position="397"/>
    </location>
</feature>
<proteinExistence type="predicted"/>
<dbReference type="GeneID" id="110209524"/>
<dbReference type="InterPro" id="IPR042986">
    <property type="entry name" value="PLEKHS1"/>
</dbReference>
<dbReference type="SUPFAM" id="SSF50729">
    <property type="entry name" value="PH domain-like"/>
    <property type="match status" value="1"/>
</dbReference>
<evidence type="ECO:0000259" key="2">
    <source>
        <dbReference type="PROSITE" id="PS50003"/>
    </source>
</evidence>